<dbReference type="SMART" id="SM00776">
    <property type="entry name" value="NPCBM"/>
    <property type="match status" value="2"/>
</dbReference>
<dbReference type="GO" id="GO:0016787">
    <property type="term" value="F:hydrolase activity"/>
    <property type="evidence" value="ECO:0007669"/>
    <property type="project" value="InterPro"/>
</dbReference>
<dbReference type="SUPFAM" id="SSF49785">
    <property type="entry name" value="Galactose-binding domain-like"/>
    <property type="match status" value="2"/>
</dbReference>
<dbReference type="RefSeq" id="WP_169658971.1">
    <property type="nucleotide sequence ID" value="NZ_JABANE010000072.1"/>
</dbReference>
<dbReference type="InterPro" id="IPR050261">
    <property type="entry name" value="FrsA_esterase"/>
</dbReference>
<sequence>MKYFLNIMTVLLLMIGSNGYAQLTPVELWKDFDPDKGDFKEEIIKEEVIEGIYYKDSYISAYVNGEEVRVYCKYAVKEGVKNAPALLDVHGWMSKPNIDMKYVKDGWAVLAHDYCGKTGERPHYTKYPESLKYGNIDKKEGYRIKNKLPDGSYVTDPKQTDDYLWYVLQRRALSYLMKQKEVDTKKVGAKGYSYGGTLMWNLGMDKRIKAFVAYFGIGYLEYWRSKQVWLYNKPYKESAQDPGEKLYLSCIAPQSYAPYIKVPALWLSGTNDHHGGHERSEHIFKSFSKNVPWDFALQARGHHNTEKLGDDAKVWLEKHVIGTKHFWPQRPVSGITLDAKGIPSYKITPANIDKVKEVKVYYALKNPVSYTRVWRDTEVKREGNSWVASLPVMNVDDYVFAYANVYYEGNIVISGDFEAKVPSELGNAIATDEPSNDLGSELWSNTAPVEGAGGIMALRPFNRRGITNESFSDPRYVAPQGANFNFLFYCTQPQSLLLKVNDRFEYNLEITASNDWQQMEISADQVLNIHNNQPLGQWSKATKVQIVPKAGADITKVLFSNTSWEKKSIEDVKAEGEKALEAKEIKGKRMYLTSKNASEVDSYWRVNDNSDVTGEPLTLQGKAFDRGLGVHAPSRITYKIEEGYKHFYATAAASESHHGYLQMRVLLDGKEVYNSGEIKSDAQEPKPFDIDLQGAKTLTLLVSDLGSKGGDHANWLDPFFIVDESVEVKDDYVKKEAKAEVNVPTATHLTKKSPASVLLKGERIYITKDMASSTDSYWRVMENQSIVGEKISIKGTQYDRGLGVHSDSKIKFPIEDNYKAFVVTPGANDSHNGILSMSILVDGLEVYNSGPIKSKIQVPEQLLIDVATKSELTLIVEQEDGNNGGDHASWAEAFFLLSGDSK</sequence>
<keyword evidence="4" id="KW-1185">Reference proteome</keyword>
<dbReference type="Proteomes" id="UP000576082">
    <property type="component" value="Unassembled WGS sequence"/>
</dbReference>
<feature type="signal peptide" evidence="1">
    <location>
        <begin position="1"/>
        <end position="21"/>
    </location>
</feature>
<feature type="domain" description="Glycosyl hydrolase family 98 putative carbohydrate-binding module" evidence="2">
    <location>
        <begin position="593"/>
        <end position="722"/>
    </location>
</feature>
<dbReference type="InterPro" id="IPR029058">
    <property type="entry name" value="AB_hydrolase_fold"/>
</dbReference>
<dbReference type="Gene3D" id="3.40.50.1820">
    <property type="entry name" value="alpha/beta hydrolase"/>
    <property type="match status" value="1"/>
</dbReference>
<dbReference type="EMBL" id="JABANE010000072">
    <property type="protein sequence ID" value="NME70742.1"/>
    <property type="molecule type" value="Genomic_DNA"/>
</dbReference>
<organism evidence="3 4">
    <name type="scientific">Flammeovirga aprica JL-4</name>
    <dbReference type="NCBI Taxonomy" id="694437"/>
    <lineage>
        <taxon>Bacteria</taxon>
        <taxon>Pseudomonadati</taxon>
        <taxon>Bacteroidota</taxon>
        <taxon>Cytophagia</taxon>
        <taxon>Cytophagales</taxon>
        <taxon>Flammeovirgaceae</taxon>
        <taxon>Flammeovirga</taxon>
    </lineage>
</organism>
<protein>
    <submittedName>
        <fullName evidence="3">Prolyl oligopeptidase family serine peptidase</fullName>
    </submittedName>
</protein>
<dbReference type="Gene3D" id="2.60.120.1060">
    <property type="entry name" value="NPCBM/NEW2 domain"/>
    <property type="match status" value="2"/>
</dbReference>
<evidence type="ECO:0000313" key="4">
    <source>
        <dbReference type="Proteomes" id="UP000576082"/>
    </source>
</evidence>
<gene>
    <name evidence="3" type="ORF">HHU12_22405</name>
</gene>
<accession>A0A7X9RXU5</accession>
<evidence type="ECO:0000259" key="2">
    <source>
        <dbReference type="SMART" id="SM00776"/>
    </source>
</evidence>
<reference evidence="3 4" key="1">
    <citation type="submission" date="2020-04" db="EMBL/GenBank/DDBJ databases">
        <title>Flammeovirga sp. SR4, a novel species isolated from seawater.</title>
        <authorList>
            <person name="Wang X."/>
        </authorList>
    </citation>
    <scope>NUCLEOTIDE SEQUENCE [LARGE SCALE GENOMIC DNA]</scope>
    <source>
        <strain evidence="3 4">ATCC 23126</strain>
    </source>
</reference>
<dbReference type="AlphaFoldDB" id="A0A7X9RXU5"/>
<dbReference type="Pfam" id="PF08305">
    <property type="entry name" value="NPCBM"/>
    <property type="match status" value="2"/>
</dbReference>
<keyword evidence="1" id="KW-0732">Signal</keyword>
<proteinExistence type="predicted"/>
<feature type="domain" description="Glycosyl hydrolase family 98 putative carbohydrate-binding module" evidence="2">
    <location>
        <begin position="759"/>
        <end position="897"/>
    </location>
</feature>
<evidence type="ECO:0000256" key="1">
    <source>
        <dbReference type="SAM" id="SignalP"/>
    </source>
</evidence>
<comment type="caution">
    <text evidence="3">The sequence shown here is derived from an EMBL/GenBank/DDBJ whole genome shotgun (WGS) entry which is preliminary data.</text>
</comment>
<dbReference type="InterPro" id="IPR008979">
    <property type="entry name" value="Galactose-bd-like_sf"/>
</dbReference>
<evidence type="ECO:0000313" key="3">
    <source>
        <dbReference type="EMBL" id="NME70742.1"/>
    </source>
</evidence>
<dbReference type="InterPro" id="IPR002925">
    <property type="entry name" value="Dienelactn_hydro"/>
</dbReference>
<feature type="chain" id="PRO_5031441783" evidence="1">
    <location>
        <begin position="22"/>
        <end position="902"/>
    </location>
</feature>
<dbReference type="InterPro" id="IPR013222">
    <property type="entry name" value="Glyco_hyd_98_carb-bd"/>
</dbReference>
<dbReference type="PANTHER" id="PTHR22946">
    <property type="entry name" value="DIENELACTONE HYDROLASE DOMAIN-CONTAINING PROTEIN-RELATED"/>
    <property type="match status" value="1"/>
</dbReference>
<dbReference type="PANTHER" id="PTHR22946:SF0">
    <property type="entry name" value="DIENELACTONE HYDROLASE DOMAIN-CONTAINING PROTEIN"/>
    <property type="match status" value="1"/>
</dbReference>
<dbReference type="SUPFAM" id="SSF53474">
    <property type="entry name" value="alpha/beta-Hydrolases"/>
    <property type="match status" value="1"/>
</dbReference>
<name>A0A7X9RXU5_9BACT</name>
<dbReference type="Pfam" id="PF01738">
    <property type="entry name" value="DLH"/>
    <property type="match status" value="1"/>
</dbReference>
<dbReference type="InterPro" id="IPR038637">
    <property type="entry name" value="NPCBM_sf"/>
</dbReference>